<accession>A0A075GHL0</accession>
<evidence type="ECO:0000313" key="3">
    <source>
        <dbReference type="EMBL" id="AIF03444.1"/>
    </source>
</evidence>
<feature type="transmembrane region" description="Helical" evidence="2">
    <location>
        <begin position="157"/>
        <end position="180"/>
    </location>
</feature>
<keyword evidence="2" id="KW-0472">Membrane</keyword>
<evidence type="ECO:0000256" key="2">
    <source>
        <dbReference type="SAM" id="Phobius"/>
    </source>
</evidence>
<dbReference type="AlphaFoldDB" id="A0A075GHL0"/>
<proteinExistence type="predicted"/>
<keyword evidence="2" id="KW-0812">Transmembrane</keyword>
<feature type="region of interest" description="Disordered" evidence="1">
    <location>
        <begin position="246"/>
        <end position="313"/>
    </location>
</feature>
<reference evidence="3" key="1">
    <citation type="journal article" date="2014" name="Genome Biol. Evol.">
        <title>Pangenome evidence for extensive interdomain horizontal transfer affecting lineage core and shell genes in uncultured planktonic thaumarchaeota and euryarchaeota.</title>
        <authorList>
            <person name="Deschamps P."/>
            <person name="Zivanovic Y."/>
            <person name="Moreira D."/>
            <person name="Rodriguez-Valera F."/>
            <person name="Lopez-Garcia P."/>
        </authorList>
    </citation>
    <scope>NUCLEOTIDE SEQUENCE</scope>
</reference>
<feature type="transmembrane region" description="Helical" evidence="2">
    <location>
        <begin position="16"/>
        <end position="35"/>
    </location>
</feature>
<organism evidence="3">
    <name type="scientific">uncultured marine group II/III euryarchaeote KM3_167_A05</name>
    <dbReference type="NCBI Taxonomy" id="1457919"/>
    <lineage>
        <taxon>Archaea</taxon>
        <taxon>Methanobacteriati</taxon>
        <taxon>Methanobacteriota</taxon>
        <taxon>environmental samples</taxon>
    </lineage>
</organism>
<dbReference type="EMBL" id="KF900680">
    <property type="protein sequence ID" value="AIF03444.1"/>
    <property type="molecule type" value="Genomic_DNA"/>
</dbReference>
<evidence type="ECO:0000256" key="1">
    <source>
        <dbReference type="SAM" id="MobiDB-lite"/>
    </source>
</evidence>
<name>A0A075GHL0_9EURY</name>
<feature type="compositionally biased region" description="Basic and acidic residues" evidence="1">
    <location>
        <begin position="299"/>
        <end position="313"/>
    </location>
</feature>
<keyword evidence="2" id="KW-1133">Transmembrane helix</keyword>
<sequence>MSEDIGQKNSPWPKRLLIAGIITLILGVAGLWSTLPSINDDLVPDNFNDAVIEPGATVEVNLTGLRIYSLFQNTTESNGIDGSVTVLQDGEEIELRAPSMFSGIGEMEYDGGKITYSPMGWVQPSEATTMEFISQSNQTIYLVDQNKVSEEAFTQPVILSSCFSLVISVCLLPLSLILFFMRKKDSGKSPNVTLQTSDGRQLNLQMEGLTNSGAVLTTEQIYALARLQEKAGPDGKITVDIQMPSGLASKSVPPPFSDRPDDNSADAVKSFKQSVKESQQSKQPISEVDTESTTTSSGDDQKKSPNWKDWDEG</sequence>
<protein>
    <submittedName>
        <fullName evidence="3">Uncharacterized protein</fullName>
    </submittedName>
</protein>
<feature type="compositionally biased region" description="Low complexity" evidence="1">
    <location>
        <begin position="270"/>
        <end position="298"/>
    </location>
</feature>